<evidence type="ECO:0000256" key="4">
    <source>
        <dbReference type="ARBA" id="ARBA00022475"/>
    </source>
</evidence>
<comment type="subcellular location">
    <subcellularLocation>
        <location evidence="1 8">Cell membrane</location>
        <topology evidence="1 8">Multi-pass membrane protein</topology>
    </subcellularLocation>
</comment>
<dbReference type="AlphaFoldDB" id="A0AA46YNV8"/>
<dbReference type="EMBL" id="CP094970">
    <property type="protein sequence ID" value="UYM07033.1"/>
    <property type="molecule type" value="Genomic_DNA"/>
</dbReference>
<dbReference type="Gene3D" id="1.10.3720.10">
    <property type="entry name" value="MetI-like"/>
    <property type="match status" value="1"/>
</dbReference>
<comment type="similarity">
    <text evidence="2">Belongs to the binding-protein-dependent transport system permease family. CysTW subfamily.</text>
</comment>
<proteinExistence type="inferred from homology"/>
<keyword evidence="6 8" id="KW-1133">Transmembrane helix</keyword>
<dbReference type="InterPro" id="IPR035906">
    <property type="entry name" value="MetI-like_sf"/>
</dbReference>
<accession>A0AA46YNV8</accession>
<sequence>MARARKLERKPPFAVGMTVIFFAWLYLPILAVALFSFNDKKSLSSFGGFSLRWYDDLVHNDALLDSLVASLKIATVATLGSLLLGTMLALGLERVRSRRGRVIGTITLLPLVTPEIVTGVAALLLFTGIGLKLSLTTVILAEITFSIAYVTVIVRGRLVGIAGEVEEAARDLGCTPFQAVRLVTLPSLIPALVGAGLLVFALVFDDFVLAFFTTGVDPQPLPVRVYSSIRFGVSPAINAIGTLMLVASALLIAAGLWIPRLFNRDTSSLDLITGGDRK</sequence>
<dbReference type="PROSITE" id="PS50928">
    <property type="entry name" value="ABC_TM1"/>
    <property type="match status" value="1"/>
</dbReference>
<feature type="transmembrane region" description="Helical" evidence="8">
    <location>
        <begin position="133"/>
        <end position="154"/>
    </location>
</feature>
<dbReference type="PANTHER" id="PTHR43848">
    <property type="entry name" value="PUTRESCINE TRANSPORT SYSTEM PERMEASE PROTEIN POTI"/>
    <property type="match status" value="1"/>
</dbReference>
<evidence type="ECO:0000256" key="5">
    <source>
        <dbReference type="ARBA" id="ARBA00022692"/>
    </source>
</evidence>
<evidence type="ECO:0000259" key="9">
    <source>
        <dbReference type="PROSITE" id="PS50928"/>
    </source>
</evidence>
<evidence type="ECO:0000256" key="3">
    <source>
        <dbReference type="ARBA" id="ARBA00022448"/>
    </source>
</evidence>
<reference evidence="10" key="1">
    <citation type="submission" date="2022-01" db="EMBL/GenBank/DDBJ databases">
        <title>Nocardioidaceae gen. sp. A5X3R13.</title>
        <authorList>
            <person name="Lopez Marin M.A."/>
            <person name="Uhlik O."/>
        </authorList>
    </citation>
    <scope>NUCLEOTIDE SEQUENCE</scope>
    <source>
        <strain evidence="10">A5X3R13</strain>
    </source>
</reference>
<dbReference type="KEGG" id="sgrg:L0C25_08135"/>
<keyword evidence="4" id="KW-1003">Cell membrane</keyword>
<evidence type="ECO:0000313" key="10">
    <source>
        <dbReference type="EMBL" id="UYM07033.1"/>
    </source>
</evidence>
<evidence type="ECO:0000256" key="6">
    <source>
        <dbReference type="ARBA" id="ARBA00022989"/>
    </source>
</evidence>
<keyword evidence="3 8" id="KW-0813">Transport</keyword>
<evidence type="ECO:0000256" key="7">
    <source>
        <dbReference type="ARBA" id="ARBA00023136"/>
    </source>
</evidence>
<dbReference type="InterPro" id="IPR051789">
    <property type="entry name" value="Bact_Polyamine_Transport"/>
</dbReference>
<gene>
    <name evidence="10" type="ORF">L0C25_08135</name>
</gene>
<protein>
    <submittedName>
        <fullName evidence="10">ABC transporter permease</fullName>
    </submittedName>
</protein>
<evidence type="ECO:0000256" key="2">
    <source>
        <dbReference type="ARBA" id="ARBA00007069"/>
    </source>
</evidence>
<feature type="transmembrane region" description="Helical" evidence="8">
    <location>
        <begin position="191"/>
        <end position="216"/>
    </location>
</feature>
<keyword evidence="11" id="KW-1185">Reference proteome</keyword>
<evidence type="ECO:0000313" key="11">
    <source>
        <dbReference type="Proteomes" id="UP001164390"/>
    </source>
</evidence>
<dbReference type="Pfam" id="PF00528">
    <property type="entry name" value="BPD_transp_1"/>
    <property type="match status" value="1"/>
</dbReference>
<evidence type="ECO:0000256" key="8">
    <source>
        <dbReference type="RuleBase" id="RU363032"/>
    </source>
</evidence>
<dbReference type="CDD" id="cd06261">
    <property type="entry name" value="TM_PBP2"/>
    <property type="match status" value="1"/>
</dbReference>
<organism evidence="10 11">
    <name type="scientific">Solicola gregarius</name>
    <dbReference type="NCBI Taxonomy" id="2908642"/>
    <lineage>
        <taxon>Bacteria</taxon>
        <taxon>Bacillati</taxon>
        <taxon>Actinomycetota</taxon>
        <taxon>Actinomycetes</taxon>
        <taxon>Propionibacteriales</taxon>
        <taxon>Nocardioidaceae</taxon>
        <taxon>Solicola</taxon>
    </lineage>
</organism>
<feature type="transmembrane region" description="Helical" evidence="8">
    <location>
        <begin position="12"/>
        <end position="37"/>
    </location>
</feature>
<keyword evidence="5 8" id="KW-0812">Transmembrane</keyword>
<feature type="transmembrane region" description="Helical" evidence="8">
    <location>
        <begin position="236"/>
        <end position="258"/>
    </location>
</feature>
<dbReference type="PANTHER" id="PTHR43848:SF2">
    <property type="entry name" value="PUTRESCINE TRANSPORT SYSTEM PERMEASE PROTEIN POTI"/>
    <property type="match status" value="1"/>
</dbReference>
<dbReference type="SUPFAM" id="SSF161098">
    <property type="entry name" value="MetI-like"/>
    <property type="match status" value="1"/>
</dbReference>
<feature type="domain" description="ABC transmembrane type-1" evidence="9">
    <location>
        <begin position="67"/>
        <end position="255"/>
    </location>
</feature>
<name>A0AA46YNV8_9ACTN</name>
<keyword evidence="7 8" id="KW-0472">Membrane</keyword>
<dbReference type="RefSeq" id="WP_271635977.1">
    <property type="nucleotide sequence ID" value="NZ_CP094970.1"/>
</dbReference>
<dbReference type="GO" id="GO:0005886">
    <property type="term" value="C:plasma membrane"/>
    <property type="evidence" value="ECO:0007669"/>
    <property type="project" value="UniProtKB-SubCell"/>
</dbReference>
<evidence type="ECO:0000256" key="1">
    <source>
        <dbReference type="ARBA" id="ARBA00004651"/>
    </source>
</evidence>
<dbReference type="InterPro" id="IPR000515">
    <property type="entry name" value="MetI-like"/>
</dbReference>
<feature type="transmembrane region" description="Helical" evidence="8">
    <location>
        <begin position="102"/>
        <end position="127"/>
    </location>
</feature>
<dbReference type="GO" id="GO:0055085">
    <property type="term" value="P:transmembrane transport"/>
    <property type="evidence" value="ECO:0007669"/>
    <property type="project" value="InterPro"/>
</dbReference>
<feature type="transmembrane region" description="Helical" evidence="8">
    <location>
        <begin position="67"/>
        <end position="90"/>
    </location>
</feature>
<dbReference type="Proteomes" id="UP001164390">
    <property type="component" value="Chromosome"/>
</dbReference>